<reference evidence="1" key="3">
    <citation type="submission" date="2022-06" db="UniProtKB">
        <authorList>
            <consortium name="EnsemblPlants"/>
        </authorList>
    </citation>
    <scope>IDENTIFICATION</scope>
</reference>
<evidence type="ECO:0000313" key="2">
    <source>
        <dbReference type="Proteomes" id="UP000015106"/>
    </source>
</evidence>
<reference evidence="2" key="1">
    <citation type="journal article" date="2013" name="Nature">
        <title>Draft genome of the wheat A-genome progenitor Triticum urartu.</title>
        <authorList>
            <person name="Ling H.Q."/>
            <person name="Zhao S."/>
            <person name="Liu D."/>
            <person name="Wang J."/>
            <person name="Sun H."/>
            <person name="Zhang C."/>
            <person name="Fan H."/>
            <person name="Li D."/>
            <person name="Dong L."/>
            <person name="Tao Y."/>
            <person name="Gao C."/>
            <person name="Wu H."/>
            <person name="Li Y."/>
            <person name="Cui Y."/>
            <person name="Guo X."/>
            <person name="Zheng S."/>
            <person name="Wang B."/>
            <person name="Yu K."/>
            <person name="Liang Q."/>
            <person name="Yang W."/>
            <person name="Lou X."/>
            <person name="Chen J."/>
            <person name="Feng M."/>
            <person name="Jian J."/>
            <person name="Zhang X."/>
            <person name="Luo G."/>
            <person name="Jiang Y."/>
            <person name="Liu J."/>
            <person name="Wang Z."/>
            <person name="Sha Y."/>
            <person name="Zhang B."/>
            <person name="Wu H."/>
            <person name="Tang D."/>
            <person name="Shen Q."/>
            <person name="Xue P."/>
            <person name="Zou S."/>
            <person name="Wang X."/>
            <person name="Liu X."/>
            <person name="Wang F."/>
            <person name="Yang Y."/>
            <person name="An X."/>
            <person name="Dong Z."/>
            <person name="Zhang K."/>
            <person name="Zhang X."/>
            <person name="Luo M.C."/>
            <person name="Dvorak J."/>
            <person name="Tong Y."/>
            <person name="Wang J."/>
            <person name="Yang H."/>
            <person name="Li Z."/>
            <person name="Wang D."/>
            <person name="Zhang A."/>
            <person name="Wang J."/>
        </authorList>
    </citation>
    <scope>NUCLEOTIDE SEQUENCE</scope>
    <source>
        <strain evidence="2">cv. G1812</strain>
    </source>
</reference>
<accession>A0A8R7V5A6</accession>
<sequence>MSCSLCSCFIRRSNRDFESRGERETAIISIHSSPSLVASGVRLLFFRPLVVRSAPPTALQIHWKDPLLEV</sequence>
<proteinExistence type="predicted"/>
<protein>
    <submittedName>
        <fullName evidence="1">Uncharacterized protein</fullName>
    </submittedName>
</protein>
<evidence type="ECO:0000313" key="1">
    <source>
        <dbReference type="EnsemblPlants" id="TuG1812G0700002732.01.T01"/>
    </source>
</evidence>
<keyword evidence="2" id="KW-1185">Reference proteome</keyword>
<reference evidence="1" key="2">
    <citation type="submission" date="2018-03" db="EMBL/GenBank/DDBJ databases">
        <title>The Triticum urartu genome reveals the dynamic nature of wheat genome evolution.</title>
        <authorList>
            <person name="Ling H."/>
            <person name="Ma B."/>
            <person name="Shi X."/>
            <person name="Liu H."/>
            <person name="Dong L."/>
            <person name="Sun H."/>
            <person name="Cao Y."/>
            <person name="Gao Q."/>
            <person name="Zheng S."/>
            <person name="Li Y."/>
            <person name="Yu Y."/>
            <person name="Du H."/>
            <person name="Qi M."/>
            <person name="Li Y."/>
            <person name="Yu H."/>
            <person name="Cui Y."/>
            <person name="Wang N."/>
            <person name="Chen C."/>
            <person name="Wu H."/>
            <person name="Zhao Y."/>
            <person name="Zhang J."/>
            <person name="Li Y."/>
            <person name="Zhou W."/>
            <person name="Zhang B."/>
            <person name="Hu W."/>
            <person name="Eijk M."/>
            <person name="Tang J."/>
            <person name="Witsenboer H."/>
            <person name="Zhao S."/>
            <person name="Li Z."/>
            <person name="Zhang A."/>
            <person name="Wang D."/>
            <person name="Liang C."/>
        </authorList>
    </citation>
    <scope>NUCLEOTIDE SEQUENCE [LARGE SCALE GENOMIC DNA]</scope>
    <source>
        <strain evidence="1">cv. G1812</strain>
    </source>
</reference>
<name>A0A8R7V5A6_TRIUA</name>
<dbReference type="EnsemblPlants" id="TuG1812G0700002732.01.T01">
    <property type="protein sequence ID" value="TuG1812G0700002732.01.T01"/>
    <property type="gene ID" value="TuG1812G0700002732.01"/>
</dbReference>
<dbReference type="AlphaFoldDB" id="A0A8R7V5A6"/>
<dbReference type="Proteomes" id="UP000015106">
    <property type="component" value="Chromosome 7"/>
</dbReference>
<organism evidence="1 2">
    <name type="scientific">Triticum urartu</name>
    <name type="common">Red wild einkorn</name>
    <name type="synonym">Crithodium urartu</name>
    <dbReference type="NCBI Taxonomy" id="4572"/>
    <lineage>
        <taxon>Eukaryota</taxon>
        <taxon>Viridiplantae</taxon>
        <taxon>Streptophyta</taxon>
        <taxon>Embryophyta</taxon>
        <taxon>Tracheophyta</taxon>
        <taxon>Spermatophyta</taxon>
        <taxon>Magnoliopsida</taxon>
        <taxon>Liliopsida</taxon>
        <taxon>Poales</taxon>
        <taxon>Poaceae</taxon>
        <taxon>BOP clade</taxon>
        <taxon>Pooideae</taxon>
        <taxon>Triticodae</taxon>
        <taxon>Triticeae</taxon>
        <taxon>Triticinae</taxon>
        <taxon>Triticum</taxon>
    </lineage>
</organism>
<dbReference type="Gramene" id="TuG1812G0700002732.01.T01">
    <property type="protein sequence ID" value="TuG1812G0700002732.01.T01"/>
    <property type="gene ID" value="TuG1812G0700002732.01"/>
</dbReference>